<sequence length="80" mass="8952">MPELNAGAKAVRSPKKVSLRDPPVYRGSGSYTESRKGYRDVQFAAPGSRRKPVDFVQVDSADVPQPFIDPTVFKQWQKKS</sequence>
<feature type="region of interest" description="Disordered" evidence="1">
    <location>
        <begin position="1"/>
        <end position="33"/>
    </location>
</feature>
<keyword evidence="3" id="KW-1185">Reference proteome</keyword>
<proteinExistence type="predicted"/>
<protein>
    <submittedName>
        <fullName evidence="2">Uncharacterized protein</fullName>
    </submittedName>
</protein>
<name>A0A8H6JXZ2_9PEZI</name>
<dbReference type="AlphaFoldDB" id="A0A8H6JXZ2"/>
<organism evidence="2 3">
    <name type="scientific">Colletotrichum sojae</name>
    <dbReference type="NCBI Taxonomy" id="2175907"/>
    <lineage>
        <taxon>Eukaryota</taxon>
        <taxon>Fungi</taxon>
        <taxon>Dikarya</taxon>
        <taxon>Ascomycota</taxon>
        <taxon>Pezizomycotina</taxon>
        <taxon>Sordariomycetes</taxon>
        <taxon>Hypocreomycetidae</taxon>
        <taxon>Glomerellales</taxon>
        <taxon>Glomerellaceae</taxon>
        <taxon>Colletotrichum</taxon>
        <taxon>Colletotrichum orchidearum species complex</taxon>
    </lineage>
</organism>
<accession>A0A8H6JXZ2</accession>
<gene>
    <name evidence="2" type="ORF">CSOJ01_00659</name>
</gene>
<dbReference type="EMBL" id="WIGN01000004">
    <property type="protein sequence ID" value="KAF6820815.1"/>
    <property type="molecule type" value="Genomic_DNA"/>
</dbReference>
<evidence type="ECO:0000313" key="2">
    <source>
        <dbReference type="EMBL" id="KAF6820815.1"/>
    </source>
</evidence>
<evidence type="ECO:0000313" key="3">
    <source>
        <dbReference type="Proteomes" id="UP000652219"/>
    </source>
</evidence>
<comment type="caution">
    <text evidence="2">The sequence shown here is derived from an EMBL/GenBank/DDBJ whole genome shotgun (WGS) entry which is preliminary data.</text>
</comment>
<dbReference type="Proteomes" id="UP000652219">
    <property type="component" value="Unassembled WGS sequence"/>
</dbReference>
<reference evidence="2 3" key="1">
    <citation type="journal article" date="2020" name="Phytopathology">
        <title>Genome Sequence Resources of Colletotrichum truncatum, C. plurivorum, C. musicola, and C. sojae: Four Species Pathogenic to Soybean (Glycine max).</title>
        <authorList>
            <person name="Rogerio F."/>
            <person name="Boufleur T.R."/>
            <person name="Ciampi-Guillardi M."/>
            <person name="Sukno S.A."/>
            <person name="Thon M.R."/>
            <person name="Massola Junior N.S."/>
            <person name="Baroncelli R."/>
        </authorList>
    </citation>
    <scope>NUCLEOTIDE SEQUENCE [LARGE SCALE GENOMIC DNA]</scope>
    <source>
        <strain evidence="2 3">LFN0009</strain>
    </source>
</reference>
<evidence type="ECO:0000256" key="1">
    <source>
        <dbReference type="SAM" id="MobiDB-lite"/>
    </source>
</evidence>